<protein>
    <submittedName>
        <fullName evidence="2">Uncharacterized protein</fullName>
    </submittedName>
</protein>
<organism evidence="2 3">
    <name type="scientific">Fragilariopsis cylindrus CCMP1102</name>
    <dbReference type="NCBI Taxonomy" id="635003"/>
    <lineage>
        <taxon>Eukaryota</taxon>
        <taxon>Sar</taxon>
        <taxon>Stramenopiles</taxon>
        <taxon>Ochrophyta</taxon>
        <taxon>Bacillariophyta</taxon>
        <taxon>Bacillariophyceae</taxon>
        <taxon>Bacillariophycidae</taxon>
        <taxon>Bacillariales</taxon>
        <taxon>Bacillariaceae</taxon>
        <taxon>Fragilariopsis</taxon>
    </lineage>
</organism>
<dbReference type="EMBL" id="KV784354">
    <property type="protein sequence ID" value="OEU20612.1"/>
    <property type="molecule type" value="Genomic_DNA"/>
</dbReference>
<dbReference type="OrthoDB" id="10652660at2759"/>
<dbReference type="KEGG" id="fcy:FRACYDRAFT_234244"/>
<dbReference type="AlphaFoldDB" id="A0A1E7FR14"/>
<evidence type="ECO:0000313" key="3">
    <source>
        <dbReference type="Proteomes" id="UP000095751"/>
    </source>
</evidence>
<feature type="region of interest" description="Disordered" evidence="1">
    <location>
        <begin position="167"/>
        <end position="195"/>
    </location>
</feature>
<evidence type="ECO:0000256" key="1">
    <source>
        <dbReference type="SAM" id="MobiDB-lite"/>
    </source>
</evidence>
<dbReference type="Proteomes" id="UP000095751">
    <property type="component" value="Unassembled WGS sequence"/>
</dbReference>
<feature type="compositionally biased region" description="Polar residues" evidence="1">
    <location>
        <begin position="75"/>
        <end position="85"/>
    </location>
</feature>
<keyword evidence="3" id="KW-1185">Reference proteome</keyword>
<gene>
    <name evidence="2" type="ORF">FRACYDRAFT_234244</name>
</gene>
<feature type="region of interest" description="Disordered" evidence="1">
    <location>
        <begin position="75"/>
        <end position="106"/>
    </location>
</feature>
<reference evidence="2 3" key="1">
    <citation type="submission" date="2016-09" db="EMBL/GenBank/DDBJ databases">
        <title>Extensive genetic diversity and differential bi-allelic expression allows diatom success in the polar Southern Ocean.</title>
        <authorList>
            <consortium name="DOE Joint Genome Institute"/>
            <person name="Mock T."/>
            <person name="Otillar R.P."/>
            <person name="Strauss J."/>
            <person name="Dupont C."/>
            <person name="Frickenhaus S."/>
            <person name="Maumus F."/>
            <person name="Mcmullan M."/>
            <person name="Sanges R."/>
            <person name="Schmutz J."/>
            <person name="Toseland A."/>
            <person name="Valas R."/>
            <person name="Veluchamy A."/>
            <person name="Ward B.J."/>
            <person name="Allen A."/>
            <person name="Barry K."/>
            <person name="Falciatore A."/>
            <person name="Ferrante M."/>
            <person name="Fortunato A.E."/>
            <person name="Gloeckner G."/>
            <person name="Gruber A."/>
            <person name="Hipkin R."/>
            <person name="Janech M."/>
            <person name="Kroth P."/>
            <person name="Leese F."/>
            <person name="Lindquist E."/>
            <person name="Lyon B.R."/>
            <person name="Martin J."/>
            <person name="Mayer C."/>
            <person name="Parker M."/>
            <person name="Quesneville H."/>
            <person name="Raymond J."/>
            <person name="Uhlig C."/>
            <person name="Valentin K.U."/>
            <person name="Worden A.Z."/>
            <person name="Armbrust E.V."/>
            <person name="Bowler C."/>
            <person name="Green B."/>
            <person name="Moulton V."/>
            <person name="Van Oosterhout C."/>
            <person name="Grigoriev I."/>
        </authorList>
    </citation>
    <scope>NUCLEOTIDE SEQUENCE [LARGE SCALE GENOMIC DNA]</scope>
    <source>
        <strain evidence="2 3">CCMP1102</strain>
    </source>
</reference>
<proteinExistence type="predicted"/>
<accession>A0A1E7FR14</accession>
<evidence type="ECO:0000313" key="2">
    <source>
        <dbReference type="EMBL" id="OEU20612.1"/>
    </source>
</evidence>
<sequence length="277" mass="30130">MASTGKSSDIIHKLKLLSKTHCSNSNKRRKLLKRVVISSSASALGEADNSTGNDVALNRYLELIPTTTQRKILPIENSTTASCSTTKDEDEGKDAGSLPSSSPVAGPELEIKLVSSKSTATVATSEIDKIKQINNNDNKGETTVPITSTNDDCVIGAVAAVTETTIQKQLSDSNGPIEKEKKESDADNDNDNSTKTTTKICLINQEDIKRYEEMEDEQINAIQKIDEARNEFYKDQVQKVWGVYTYGLNHVLGLNDLSDAPDAILPGNFLSPPKEVK</sequence>
<dbReference type="InParanoid" id="A0A1E7FR14"/>
<name>A0A1E7FR14_9STRA</name>